<dbReference type="Pfam" id="PF06441">
    <property type="entry name" value="EHN"/>
    <property type="match status" value="1"/>
</dbReference>
<dbReference type="AlphaFoldDB" id="A0A6A5YJ99"/>
<dbReference type="EMBL" id="ML977359">
    <property type="protein sequence ID" value="KAF2106814.1"/>
    <property type="molecule type" value="Genomic_DNA"/>
</dbReference>
<evidence type="ECO:0000313" key="6">
    <source>
        <dbReference type="Proteomes" id="UP000799770"/>
    </source>
</evidence>
<comment type="similarity">
    <text evidence="1">Belongs to the peptidase S33 family.</text>
</comment>
<name>A0A6A5YJ99_9PLEO</name>
<keyword evidence="6" id="KW-1185">Reference proteome</keyword>
<evidence type="ECO:0000313" key="5">
    <source>
        <dbReference type="EMBL" id="KAF2106814.1"/>
    </source>
</evidence>
<accession>A0A6A5YJ99</accession>
<proteinExistence type="inferred from homology"/>
<dbReference type="GO" id="GO:0097176">
    <property type="term" value="P:epoxide metabolic process"/>
    <property type="evidence" value="ECO:0007669"/>
    <property type="project" value="TreeGrafter"/>
</dbReference>
<dbReference type="InterPro" id="IPR010497">
    <property type="entry name" value="Epoxide_hydro_N"/>
</dbReference>
<evidence type="ECO:0000259" key="4">
    <source>
        <dbReference type="Pfam" id="PF06441"/>
    </source>
</evidence>
<evidence type="ECO:0000256" key="2">
    <source>
        <dbReference type="ARBA" id="ARBA00022801"/>
    </source>
</evidence>
<evidence type="ECO:0000256" key="1">
    <source>
        <dbReference type="ARBA" id="ARBA00010088"/>
    </source>
</evidence>
<dbReference type="InterPro" id="IPR000639">
    <property type="entry name" value="Epox_hydrolase-like"/>
</dbReference>
<dbReference type="GO" id="GO:0004301">
    <property type="term" value="F:epoxide hydrolase activity"/>
    <property type="evidence" value="ECO:0007669"/>
    <property type="project" value="TreeGrafter"/>
</dbReference>
<dbReference type="PANTHER" id="PTHR21661:SF39">
    <property type="entry name" value="HYDROLASE, PUTATIVE (AFU_ORTHOLOGUE AFUA_3G08960)-RELATED"/>
    <property type="match status" value="1"/>
</dbReference>
<organism evidence="5 6">
    <name type="scientific">Lophiotrema nucula</name>
    <dbReference type="NCBI Taxonomy" id="690887"/>
    <lineage>
        <taxon>Eukaryota</taxon>
        <taxon>Fungi</taxon>
        <taxon>Dikarya</taxon>
        <taxon>Ascomycota</taxon>
        <taxon>Pezizomycotina</taxon>
        <taxon>Dothideomycetes</taxon>
        <taxon>Pleosporomycetidae</taxon>
        <taxon>Pleosporales</taxon>
        <taxon>Lophiotremataceae</taxon>
        <taxon>Lophiotrema</taxon>
    </lineage>
</organism>
<keyword evidence="2 5" id="KW-0378">Hydrolase</keyword>
<dbReference type="PANTHER" id="PTHR21661">
    <property type="entry name" value="EPOXIDE HYDROLASE 1-RELATED"/>
    <property type="match status" value="1"/>
</dbReference>
<dbReference type="PRINTS" id="PR00412">
    <property type="entry name" value="EPOXHYDRLASE"/>
</dbReference>
<dbReference type="PIRSF" id="PIRSF001112">
    <property type="entry name" value="Epoxide_hydrolase"/>
    <property type="match status" value="1"/>
</dbReference>
<sequence>MSYSPPSSAKPFNFNVSDQDLSDFKQLLQVSKIGPHTFENDQEDRRFGVTQKWLSDAKDYWLNKYDWRATEKHINSFPNYTMDIEDVNVHFIGLFSEKKDAIPIVFMHGWPGSFIEFLPMASLIREKYTPADQPYHIIIASLPGYPGSSVLPVDKDYKMQDTARVINTLMKNLGFNKYIAQGGDVGSFVSVLLSSTYDECVGIHVNFIRTEIPDEKDEMTALERTACKRAAEWRERGTAYAQEHSTRPGTIGLVLSSSPLAMLAWIGEKLLEWTDEDPSLDTILTNVSLYWFTQAYPRSIYPYRMLMAGNRKLPDYLEKPTGYSFFPYELFPGIKRLVEKQCNLVTFKTHERGGHFAALERPKEILEDVEEFVKVAWKV</sequence>
<dbReference type="SUPFAM" id="SSF53474">
    <property type="entry name" value="alpha/beta-Hydrolases"/>
    <property type="match status" value="1"/>
</dbReference>
<dbReference type="InterPro" id="IPR029058">
    <property type="entry name" value="AB_hydrolase_fold"/>
</dbReference>
<dbReference type="Gene3D" id="3.40.50.1820">
    <property type="entry name" value="alpha/beta hydrolase"/>
    <property type="match status" value="1"/>
</dbReference>
<evidence type="ECO:0000256" key="3">
    <source>
        <dbReference type="PIRSR" id="PIRSR001112-1"/>
    </source>
</evidence>
<dbReference type="InterPro" id="IPR016292">
    <property type="entry name" value="Epoxide_hydrolase"/>
</dbReference>
<reference evidence="5" key="1">
    <citation type="journal article" date="2020" name="Stud. Mycol.">
        <title>101 Dothideomycetes genomes: a test case for predicting lifestyles and emergence of pathogens.</title>
        <authorList>
            <person name="Haridas S."/>
            <person name="Albert R."/>
            <person name="Binder M."/>
            <person name="Bloem J."/>
            <person name="Labutti K."/>
            <person name="Salamov A."/>
            <person name="Andreopoulos B."/>
            <person name="Baker S."/>
            <person name="Barry K."/>
            <person name="Bills G."/>
            <person name="Bluhm B."/>
            <person name="Cannon C."/>
            <person name="Castanera R."/>
            <person name="Culley D."/>
            <person name="Daum C."/>
            <person name="Ezra D."/>
            <person name="Gonzalez J."/>
            <person name="Henrissat B."/>
            <person name="Kuo A."/>
            <person name="Liang C."/>
            <person name="Lipzen A."/>
            <person name="Lutzoni F."/>
            <person name="Magnuson J."/>
            <person name="Mondo S."/>
            <person name="Nolan M."/>
            <person name="Ohm R."/>
            <person name="Pangilinan J."/>
            <person name="Park H.-J."/>
            <person name="Ramirez L."/>
            <person name="Alfaro M."/>
            <person name="Sun H."/>
            <person name="Tritt A."/>
            <person name="Yoshinaga Y."/>
            <person name="Zwiers L.-H."/>
            <person name="Turgeon B."/>
            <person name="Goodwin S."/>
            <person name="Spatafora J."/>
            <person name="Crous P."/>
            <person name="Grigoriev I."/>
        </authorList>
    </citation>
    <scope>NUCLEOTIDE SEQUENCE</scope>
    <source>
        <strain evidence="5">CBS 627.86</strain>
    </source>
</reference>
<feature type="active site" description="Nucleophile" evidence="3">
    <location>
        <position position="184"/>
    </location>
</feature>
<feature type="active site" description="Proton acceptor" evidence="3">
    <location>
        <position position="355"/>
    </location>
</feature>
<gene>
    <name evidence="5" type="ORF">BDV96DRAFT_507175</name>
</gene>
<protein>
    <submittedName>
        <fullName evidence="5">Epoxide hydrolase-like protein</fullName>
    </submittedName>
</protein>
<dbReference type="OrthoDB" id="7130006at2759"/>
<dbReference type="Proteomes" id="UP000799770">
    <property type="component" value="Unassembled WGS sequence"/>
</dbReference>
<feature type="active site" description="Proton donor" evidence="3">
    <location>
        <position position="303"/>
    </location>
</feature>
<feature type="domain" description="Epoxide hydrolase N-terminal" evidence="4">
    <location>
        <begin position="10"/>
        <end position="117"/>
    </location>
</feature>